<evidence type="ECO:0000256" key="2">
    <source>
        <dbReference type="ARBA" id="ARBA00005908"/>
    </source>
</evidence>
<dbReference type="EC" id="3.1.3.-" evidence="10"/>
<evidence type="ECO:0000256" key="9">
    <source>
        <dbReference type="ARBA" id="ARBA00029599"/>
    </source>
</evidence>
<dbReference type="Pfam" id="PF04344">
    <property type="entry name" value="CheZ"/>
    <property type="match status" value="1"/>
</dbReference>
<comment type="subcellular location">
    <subcellularLocation>
        <location evidence="1 10">Cytoplasm</location>
    </subcellularLocation>
</comment>
<dbReference type="EMBL" id="JBBUTF010000019">
    <property type="protein sequence ID" value="MEK8028081.1"/>
    <property type="molecule type" value="Genomic_DNA"/>
</dbReference>
<comment type="function">
    <text evidence="10">Plays an important role in bacterial chemotaxis signal transduction pathway by accelerating the dephosphorylation of phosphorylated CheY (CheY-P).</text>
</comment>
<accession>A0ABU9BEI5</accession>
<dbReference type="PANTHER" id="PTHR43693:SF1">
    <property type="entry name" value="PROTEIN PHOSPHATASE CHEZ"/>
    <property type="match status" value="1"/>
</dbReference>
<evidence type="ECO:0000256" key="4">
    <source>
        <dbReference type="ARBA" id="ARBA00022490"/>
    </source>
</evidence>
<evidence type="ECO:0000256" key="8">
    <source>
        <dbReference type="ARBA" id="ARBA00022912"/>
    </source>
</evidence>
<evidence type="ECO:0000256" key="10">
    <source>
        <dbReference type="PIRNR" id="PIRNR002884"/>
    </source>
</evidence>
<keyword evidence="4 10" id="KW-0963">Cytoplasm</keyword>
<name>A0ABU9BEI5_9BURK</name>
<dbReference type="InterPro" id="IPR007439">
    <property type="entry name" value="Chemotax_Pase_CheZ"/>
</dbReference>
<dbReference type="SUPFAM" id="SSF75708">
    <property type="entry name" value="Chemotaxis phosphatase CheZ"/>
    <property type="match status" value="1"/>
</dbReference>
<evidence type="ECO:0000256" key="1">
    <source>
        <dbReference type="ARBA" id="ARBA00004496"/>
    </source>
</evidence>
<evidence type="ECO:0000313" key="12">
    <source>
        <dbReference type="Proteomes" id="UP001368500"/>
    </source>
</evidence>
<keyword evidence="7 10" id="KW-0378">Hydrolase</keyword>
<gene>
    <name evidence="11" type="ORF">AACH11_19135</name>
</gene>
<dbReference type="PANTHER" id="PTHR43693">
    <property type="entry name" value="PROTEIN PHOSPHATASE CHEZ"/>
    <property type="match status" value="1"/>
</dbReference>
<comment type="similarity">
    <text evidence="2 10">Belongs to the CheZ family.</text>
</comment>
<dbReference type="Proteomes" id="UP001368500">
    <property type="component" value="Unassembled WGS sequence"/>
</dbReference>
<keyword evidence="12" id="KW-1185">Reference proteome</keyword>
<reference evidence="11 12" key="1">
    <citation type="submission" date="2024-04" db="EMBL/GenBank/DDBJ databases">
        <title>Novel species of the genus Ideonella isolated from streams.</title>
        <authorList>
            <person name="Lu H."/>
        </authorList>
    </citation>
    <scope>NUCLEOTIDE SEQUENCE [LARGE SCALE GENOMIC DNA]</scope>
    <source>
        <strain evidence="11 12">BYS139W</strain>
    </source>
</reference>
<evidence type="ECO:0000256" key="7">
    <source>
        <dbReference type="ARBA" id="ARBA00022801"/>
    </source>
</evidence>
<evidence type="ECO:0000256" key="6">
    <source>
        <dbReference type="ARBA" id="ARBA00022779"/>
    </source>
</evidence>
<organism evidence="11 12">
    <name type="scientific">Pseudaquabacterium rugosum</name>
    <dbReference type="NCBI Taxonomy" id="2984194"/>
    <lineage>
        <taxon>Bacteria</taxon>
        <taxon>Pseudomonadati</taxon>
        <taxon>Pseudomonadota</taxon>
        <taxon>Betaproteobacteria</taxon>
        <taxon>Burkholderiales</taxon>
        <taxon>Sphaerotilaceae</taxon>
        <taxon>Pseudaquabacterium</taxon>
    </lineage>
</organism>
<evidence type="ECO:0000256" key="3">
    <source>
        <dbReference type="ARBA" id="ARBA00018484"/>
    </source>
</evidence>
<sequence length="202" mass="21431">MSDASAGADALDQLDERVKRLGATLAELGWDQALRQLTAEIPDARERLRYVGQMTEDAAMKVLNMVDETQPGCQAVARQQGALADELQTALADPALSAEDCRALLGRAAQTLREGQRTATSHAETLTSIMLAQDFQDLSGQVIKKVVGIISHAEEQLLRLLAQSAGEPLAAPVASTTLAGPQVPDKAVSQADVDDLLASLDF</sequence>
<evidence type="ECO:0000313" key="11">
    <source>
        <dbReference type="EMBL" id="MEK8028081.1"/>
    </source>
</evidence>
<keyword evidence="6 10" id="KW-0283">Flagellar rotation</keyword>
<protein>
    <recommendedName>
        <fullName evidence="3 10">Protein phosphatase CheZ</fullName>
        <ecNumber evidence="10">3.1.3.-</ecNumber>
    </recommendedName>
    <alternativeName>
        <fullName evidence="9 10">Chemotaxis protein CheZ</fullName>
    </alternativeName>
</protein>
<keyword evidence="5 10" id="KW-0145">Chemotaxis</keyword>
<evidence type="ECO:0000256" key="5">
    <source>
        <dbReference type="ARBA" id="ARBA00022500"/>
    </source>
</evidence>
<dbReference type="Gene3D" id="1.10.287.500">
    <property type="entry name" value="Helix hairpin bin"/>
    <property type="match status" value="1"/>
</dbReference>
<comment type="caution">
    <text evidence="11">The sequence shown here is derived from an EMBL/GenBank/DDBJ whole genome shotgun (WGS) entry which is preliminary data.</text>
</comment>
<comment type="subunit">
    <text evidence="10">Homodimer.</text>
</comment>
<dbReference type="RefSeq" id="WP_341375866.1">
    <property type="nucleotide sequence ID" value="NZ_JBBUTF010000019.1"/>
</dbReference>
<proteinExistence type="inferred from homology"/>
<dbReference type="GO" id="GO:0016787">
    <property type="term" value="F:hydrolase activity"/>
    <property type="evidence" value="ECO:0007669"/>
    <property type="project" value="UniProtKB-KW"/>
</dbReference>
<dbReference type="PIRSF" id="PIRSF002884">
    <property type="entry name" value="CheZ"/>
    <property type="match status" value="1"/>
</dbReference>
<dbReference type="InterPro" id="IPR050992">
    <property type="entry name" value="CheZ_family_phosphatases"/>
</dbReference>
<keyword evidence="8 10" id="KW-0904">Protein phosphatase</keyword>